<accession>A0ABV7C7F6</accession>
<dbReference type="EMBL" id="JBHRSE010000020">
    <property type="protein sequence ID" value="MFC3022746.1"/>
    <property type="molecule type" value="Genomic_DNA"/>
</dbReference>
<evidence type="ECO:0000256" key="7">
    <source>
        <dbReference type="HAMAP-Rule" id="MF_00847"/>
    </source>
</evidence>
<dbReference type="PANTHER" id="PTHR43858:SF1">
    <property type="entry name" value="ABC TRANSPORTER-RELATED PROTEIN"/>
    <property type="match status" value="1"/>
</dbReference>
<sequence>MAEYVYTMSGVSKIVPPKRQILKDISLSFFPGAKIGVLGLNGSGKSTLLRIMAGIDKEFDGEARPQPGLNVGYLPQEPVLDESKTVRETVEEAVADVAGALTRLDEVYAAYAEPDADFDALAKEQGELEALIQAKDGHNLDNALERAADALRLPEWDQKVEHLSGGERRRVAICRLLLEKPDMLLLDEPTNHLDAESVAWLERFLCDYSGTVVAITHDRYFLDNAAGWILELDRGEGIPWQGNYSSWLEQKDARLRNEAAQEKARQKTIEKELEWVRQNPKGRQSKSKARMSRFEELQNNDHQKRNETNELFIPPGERLGDKVVEVSNLTKSFDDRVLIDDLSFSMPKGAIVGIIGANGAGKSTLFKMLSGTEQPDSGTIELGDTVKLASVDQFRDSMNDNNTVFEEISEGADIIRINNFEIPARAYCSRFNFKGIDQQKVIGELSGGERNRVHLAKLLKSGGNVLLLDEPTNDLDVETLRALEEALLEFPGCAMVISHDRWFLDRIATHILDYRDEGQVNFYEGNYTDYMDWLKATLGAQAAEPHRIKYKRITK</sequence>
<keyword evidence="7" id="KW-0378">Hydrolase</keyword>
<dbReference type="InterPro" id="IPR022374">
    <property type="entry name" value="EttA"/>
</dbReference>
<organism evidence="9 10">
    <name type="scientific">Vibrio zhugei</name>
    <dbReference type="NCBI Taxonomy" id="2479546"/>
    <lineage>
        <taxon>Bacteria</taxon>
        <taxon>Pseudomonadati</taxon>
        <taxon>Pseudomonadota</taxon>
        <taxon>Gammaproteobacteria</taxon>
        <taxon>Vibrionales</taxon>
        <taxon>Vibrionaceae</taxon>
        <taxon>Vibrio</taxon>
    </lineage>
</organism>
<dbReference type="InterPro" id="IPR003593">
    <property type="entry name" value="AAA+_ATPase"/>
</dbReference>
<comment type="subunit">
    <text evidence="7">Monomer. Probably contacts ribosomal proteins L1, L5, L33 and S7, the 16S and 23S rRNA and the P-site containing tRNA(fMet).</text>
</comment>
<gene>
    <name evidence="7 9" type="primary">ettA</name>
    <name evidence="9" type="ORF">ACFODT_02730</name>
</gene>
<comment type="subcellular location">
    <subcellularLocation>
        <location evidence="7">Cytoplasm</location>
    </subcellularLocation>
    <text evidence="7">Associates with ribosomes and polysomes.</text>
</comment>
<keyword evidence="7" id="KW-0648">Protein biosynthesis</keyword>
<keyword evidence="4 7" id="KW-0547">Nucleotide-binding</keyword>
<comment type="domain">
    <text evidence="7">The arm domain is inserted in the first ABC transporter domain. Probably contacts ribosomal protein L1.</text>
</comment>
<dbReference type="Pfam" id="PF00005">
    <property type="entry name" value="ABC_tran"/>
    <property type="match status" value="2"/>
</dbReference>
<dbReference type="PROSITE" id="PS50893">
    <property type="entry name" value="ABC_TRANSPORTER_2"/>
    <property type="match status" value="2"/>
</dbReference>
<feature type="region of interest" description="Arm" evidence="7">
    <location>
        <begin position="95"/>
        <end position="139"/>
    </location>
</feature>
<evidence type="ECO:0000256" key="2">
    <source>
        <dbReference type="ARBA" id="ARBA00022555"/>
    </source>
</evidence>
<keyword evidence="5 7" id="KW-0067">ATP-binding</keyword>
<keyword evidence="10" id="KW-1185">Reference proteome</keyword>
<comment type="caution">
    <text evidence="7">Lacks conserved residue(s) required for the propagation of feature annotation.</text>
</comment>
<keyword evidence="2 7" id="KW-0820">tRNA-binding</keyword>
<evidence type="ECO:0000256" key="1">
    <source>
        <dbReference type="ARBA" id="ARBA00005868"/>
    </source>
</evidence>
<dbReference type="InterPro" id="IPR027417">
    <property type="entry name" value="P-loop_NTPase"/>
</dbReference>
<dbReference type="SUPFAM" id="SSF52540">
    <property type="entry name" value="P-loop containing nucleoside triphosphate hydrolases"/>
    <property type="match status" value="2"/>
</dbReference>
<dbReference type="Gene3D" id="3.40.50.300">
    <property type="entry name" value="P-loop containing nucleotide triphosphate hydrolases"/>
    <property type="match status" value="2"/>
</dbReference>
<dbReference type="PROSITE" id="PS00211">
    <property type="entry name" value="ABC_TRANSPORTER_1"/>
    <property type="match status" value="1"/>
</dbReference>
<name>A0ABV7C7F6_9VIBR</name>
<keyword evidence="7" id="KW-0963">Cytoplasm</keyword>
<evidence type="ECO:0000313" key="10">
    <source>
        <dbReference type="Proteomes" id="UP001595384"/>
    </source>
</evidence>
<feature type="binding site" evidence="7">
    <location>
        <begin position="356"/>
        <end position="363"/>
    </location>
    <ligand>
        <name>ATP</name>
        <dbReference type="ChEBI" id="CHEBI:30616"/>
        <label>2</label>
    </ligand>
</feature>
<dbReference type="RefSeq" id="WP_123016737.1">
    <property type="nucleotide sequence ID" value="NZ_AP024911.1"/>
</dbReference>
<dbReference type="InterPro" id="IPR003439">
    <property type="entry name" value="ABC_transporter-like_ATP-bd"/>
</dbReference>
<evidence type="ECO:0000256" key="5">
    <source>
        <dbReference type="ARBA" id="ARBA00022840"/>
    </source>
</evidence>
<reference evidence="10" key="1">
    <citation type="journal article" date="2019" name="Int. J. Syst. Evol. Microbiol.">
        <title>The Global Catalogue of Microorganisms (GCM) 10K type strain sequencing project: providing services to taxonomists for standard genome sequencing and annotation.</title>
        <authorList>
            <consortium name="The Broad Institute Genomics Platform"/>
            <consortium name="The Broad Institute Genome Sequencing Center for Infectious Disease"/>
            <person name="Wu L."/>
            <person name="Ma J."/>
        </authorList>
    </citation>
    <scope>NUCLEOTIDE SEQUENCE [LARGE SCALE GENOMIC DNA]</scope>
    <source>
        <strain evidence="10">KCTC 62784</strain>
    </source>
</reference>
<evidence type="ECO:0000313" key="9">
    <source>
        <dbReference type="EMBL" id="MFC3022746.1"/>
    </source>
</evidence>
<dbReference type="InterPro" id="IPR032781">
    <property type="entry name" value="ABC_tran_Xtn"/>
</dbReference>
<comment type="domain">
    <text evidence="7">The P-site tRNA interaction motif (PtIM domain) probably interacts with the P-site tRNA(fMet) as well as the 23S rRNA.</text>
</comment>
<comment type="function">
    <text evidence="7">A translation factor that gates the progression of the 70S ribosomal initiation complex (IC, containing tRNA(fMet) in the P-site) into the translation elongation cycle by using a mechanism sensitive to the ATP/ADP ratio. Binds to the 70S ribosome E-site where it modulates the state of the translating ribosome during subunit translocation. ATP hydrolysis probably frees it from the ribosome, which can enter the elongation phase.</text>
</comment>
<dbReference type="NCBIfam" id="NF008775">
    <property type="entry name" value="PRK11819.1"/>
    <property type="match status" value="1"/>
</dbReference>
<evidence type="ECO:0000256" key="6">
    <source>
        <dbReference type="ARBA" id="ARBA00022845"/>
    </source>
</evidence>
<proteinExistence type="inferred from homology"/>
<comment type="caution">
    <text evidence="9">The sequence shown here is derived from an EMBL/GenBank/DDBJ whole genome shotgun (WGS) entry which is preliminary data.</text>
</comment>
<comment type="catalytic activity">
    <reaction evidence="7">
        <text>ATP + H2O = ADP + phosphate + H(+)</text>
        <dbReference type="Rhea" id="RHEA:13065"/>
        <dbReference type="ChEBI" id="CHEBI:15377"/>
        <dbReference type="ChEBI" id="CHEBI:15378"/>
        <dbReference type="ChEBI" id="CHEBI:30616"/>
        <dbReference type="ChEBI" id="CHEBI:43474"/>
        <dbReference type="ChEBI" id="CHEBI:456216"/>
    </reaction>
</comment>
<dbReference type="HAMAP" id="MF_00847">
    <property type="entry name" value="EttA"/>
    <property type="match status" value="1"/>
</dbReference>
<dbReference type="EC" id="3.6.1.-" evidence="7"/>
<evidence type="ECO:0000256" key="3">
    <source>
        <dbReference type="ARBA" id="ARBA00022730"/>
    </source>
</evidence>
<feature type="domain" description="ABC transporter" evidence="8">
    <location>
        <begin position="324"/>
        <end position="542"/>
    </location>
</feature>
<keyword evidence="7" id="KW-0677">Repeat</keyword>
<dbReference type="PANTHER" id="PTHR43858">
    <property type="entry name" value="ENERGY-DEPENDENT TRANSLATIONAL THROTTLE PROTEIN ETTA"/>
    <property type="match status" value="1"/>
</dbReference>
<evidence type="ECO:0000256" key="4">
    <source>
        <dbReference type="ARBA" id="ARBA00022741"/>
    </source>
</evidence>
<dbReference type="CDD" id="cd03221">
    <property type="entry name" value="ABCF_EF-3"/>
    <property type="match status" value="2"/>
</dbReference>
<dbReference type="InterPro" id="IPR017871">
    <property type="entry name" value="ABC_transporter-like_CS"/>
</dbReference>
<protein>
    <recommendedName>
        <fullName evidence="7">Energy-dependent translational throttle protein EttA</fullName>
        <ecNumber evidence="7">3.6.1.-</ecNumber>
    </recommendedName>
    <alternativeName>
        <fullName evidence="7">Translational regulatory factor EttA</fullName>
    </alternativeName>
</protein>
<dbReference type="Pfam" id="PF12848">
    <property type="entry name" value="ABC_tran_Xtn"/>
    <property type="match status" value="1"/>
</dbReference>
<evidence type="ECO:0000259" key="8">
    <source>
        <dbReference type="PROSITE" id="PS50893"/>
    </source>
</evidence>
<feature type="domain" description="ABC transporter" evidence="8">
    <location>
        <begin position="6"/>
        <end position="259"/>
    </location>
</feature>
<dbReference type="SMART" id="SM00382">
    <property type="entry name" value="AAA"/>
    <property type="match status" value="2"/>
</dbReference>
<keyword evidence="7" id="KW-0694">RNA-binding</keyword>
<keyword evidence="6 7" id="KW-0810">Translation regulation</keyword>
<comment type="similarity">
    <text evidence="1 7">Belongs to the ABC transporter superfamily. ABCF family. Translational throttle EttA subfamily.</text>
</comment>
<feature type="region of interest" description="PtIM" evidence="7">
    <location>
        <begin position="242"/>
        <end position="322"/>
    </location>
</feature>
<keyword evidence="3 7" id="KW-0699">rRNA-binding</keyword>
<dbReference type="Proteomes" id="UP001595384">
    <property type="component" value="Unassembled WGS sequence"/>
</dbReference>
<dbReference type="NCBIfam" id="TIGR03719">
    <property type="entry name" value="ABC_ABC_ChvD"/>
    <property type="match status" value="1"/>
</dbReference>